<comment type="caution">
    <text evidence="1">The sequence shown here is derived from an EMBL/GenBank/DDBJ whole genome shotgun (WGS) entry which is preliminary data.</text>
</comment>
<accession>U1X6S0</accession>
<dbReference type="Proteomes" id="UP000016511">
    <property type="component" value="Unassembled WGS sequence"/>
</dbReference>
<reference evidence="1 2" key="1">
    <citation type="submission" date="2013-08" db="EMBL/GenBank/DDBJ databases">
        <authorList>
            <person name="Weinstock G."/>
            <person name="Sodergren E."/>
            <person name="Wylie T."/>
            <person name="Fulton L."/>
            <person name="Fulton R."/>
            <person name="Fronick C."/>
            <person name="O'Laughlin M."/>
            <person name="Godfrey J."/>
            <person name="Miner T."/>
            <person name="Herter B."/>
            <person name="Appelbaum E."/>
            <person name="Cordes M."/>
            <person name="Lek S."/>
            <person name="Wollam A."/>
            <person name="Pepin K.H."/>
            <person name="Palsikar V.B."/>
            <person name="Mitreva M."/>
            <person name="Wilson R.K."/>
        </authorList>
    </citation>
    <scope>NUCLEOTIDE SEQUENCE [LARGE SCALE GENOMIC DNA]</scope>
    <source>
        <strain evidence="1 2">ATCC 12856</strain>
    </source>
</reference>
<keyword evidence="2" id="KW-1185">Reference proteome</keyword>
<organism evidence="1 2">
    <name type="scientific">Aneurinibacillus aneurinilyticus ATCC 12856</name>
    <dbReference type="NCBI Taxonomy" id="649747"/>
    <lineage>
        <taxon>Bacteria</taxon>
        <taxon>Bacillati</taxon>
        <taxon>Bacillota</taxon>
        <taxon>Bacilli</taxon>
        <taxon>Bacillales</taxon>
        <taxon>Paenibacillaceae</taxon>
        <taxon>Aneurinibacillus group</taxon>
        <taxon>Aneurinibacillus</taxon>
    </lineage>
</organism>
<feature type="non-terminal residue" evidence="1">
    <location>
        <position position="1"/>
    </location>
</feature>
<dbReference type="AlphaFoldDB" id="U1X6S0"/>
<gene>
    <name evidence="1" type="ORF">HMPREF0083_01240</name>
</gene>
<evidence type="ECO:0000313" key="1">
    <source>
        <dbReference type="EMBL" id="ERI10670.1"/>
    </source>
</evidence>
<protein>
    <submittedName>
        <fullName evidence="1">Uncharacterized protein</fullName>
    </submittedName>
</protein>
<dbReference type="HOGENOM" id="CLU_3261831_0_0_9"/>
<dbReference type="EMBL" id="AWSJ01000081">
    <property type="protein sequence ID" value="ERI10670.1"/>
    <property type="molecule type" value="Genomic_DNA"/>
</dbReference>
<sequence>QGMKYTKRIDAITLKRKQKIQRYEIEKKELKQRSVKNEFHR</sequence>
<dbReference type="STRING" id="649747.HMPREF0083_01240"/>
<dbReference type="PATRIC" id="fig|649747.3.peg.1127"/>
<evidence type="ECO:0000313" key="2">
    <source>
        <dbReference type="Proteomes" id="UP000016511"/>
    </source>
</evidence>
<name>U1X6S0_ANEAE</name>
<proteinExistence type="predicted"/>